<dbReference type="AlphaFoldDB" id="D7CWE5"/>
<gene>
    <name evidence="3" type="ordered locus">Trad_1221</name>
</gene>
<reference evidence="3 4" key="2">
    <citation type="journal article" date="2011" name="Stand. Genomic Sci.">
        <title>Complete genome sequence of Truepera radiovictrix type strain (RQ-24).</title>
        <authorList>
            <person name="Ivanova N."/>
            <person name="Rohde C."/>
            <person name="Munk C."/>
            <person name="Nolan M."/>
            <person name="Lucas S."/>
            <person name="Del Rio T.G."/>
            <person name="Tice H."/>
            <person name="Deshpande S."/>
            <person name="Cheng J.F."/>
            <person name="Tapia R."/>
            <person name="Han C."/>
            <person name="Goodwin L."/>
            <person name="Pitluck S."/>
            <person name="Liolios K."/>
            <person name="Mavromatis K."/>
            <person name="Mikhailova N."/>
            <person name="Pati A."/>
            <person name="Chen A."/>
            <person name="Palaniappan K."/>
            <person name="Land M."/>
            <person name="Hauser L."/>
            <person name="Chang Y.J."/>
            <person name="Jeffries C.D."/>
            <person name="Brambilla E."/>
            <person name="Rohde M."/>
            <person name="Goker M."/>
            <person name="Tindall B.J."/>
            <person name="Woyke T."/>
            <person name="Bristow J."/>
            <person name="Eisen J.A."/>
            <person name="Markowitz V."/>
            <person name="Hugenholtz P."/>
            <person name="Kyrpides N.C."/>
            <person name="Klenk H.P."/>
            <person name="Lapidus A."/>
        </authorList>
    </citation>
    <scope>NUCLEOTIDE SEQUENCE [LARGE SCALE GENOMIC DNA]</scope>
    <source>
        <strain evidence="4">DSM 17093 / CIP 108686 / LMG 22925 / RQ-24</strain>
    </source>
</reference>
<evidence type="ECO:0000313" key="4">
    <source>
        <dbReference type="Proteomes" id="UP000000379"/>
    </source>
</evidence>
<dbReference type="EMBL" id="CP002049">
    <property type="protein sequence ID" value="ADI14344.1"/>
    <property type="molecule type" value="Genomic_DNA"/>
</dbReference>
<feature type="signal peptide" evidence="2">
    <location>
        <begin position="1"/>
        <end position="18"/>
    </location>
</feature>
<dbReference type="HOGENOM" id="CLU_1244896_0_0_0"/>
<sequence length="222" mass="23487">MRRLPVFPLWFLLLLVLAACGGNPPPEPTPPQPPTLPVVPNPPTAPPVTPPTPPTLPEPPTEPPTTPQPPAAVPYSGIWAWFVVFDETNYVFGGLSVTQLESAPVLFTDSGEGPYIECTETACADIPSGIGIIGTYVEGSSRNLATAFFDSRLGGLRFVAFDADNRLGNEIEGQETFLGSGIWLADDGSQLDVAVALVRVPEDVTGAAQRLAPSVLRAALFK</sequence>
<organism evidence="3 4">
    <name type="scientific">Truepera radiovictrix (strain DSM 17093 / CIP 108686 / LMG 22925 / RQ-24)</name>
    <dbReference type="NCBI Taxonomy" id="649638"/>
    <lineage>
        <taxon>Bacteria</taxon>
        <taxon>Thermotogati</taxon>
        <taxon>Deinococcota</taxon>
        <taxon>Deinococci</taxon>
        <taxon>Trueperales</taxon>
        <taxon>Trueperaceae</taxon>
        <taxon>Truepera</taxon>
    </lineage>
</organism>
<evidence type="ECO:0000256" key="1">
    <source>
        <dbReference type="SAM" id="MobiDB-lite"/>
    </source>
</evidence>
<dbReference type="Proteomes" id="UP000000379">
    <property type="component" value="Chromosome"/>
</dbReference>
<evidence type="ECO:0000256" key="2">
    <source>
        <dbReference type="SAM" id="SignalP"/>
    </source>
</evidence>
<evidence type="ECO:0000313" key="3">
    <source>
        <dbReference type="EMBL" id="ADI14344.1"/>
    </source>
</evidence>
<accession>D7CWE5</accession>
<keyword evidence="2" id="KW-0732">Signal</keyword>
<reference evidence="4" key="1">
    <citation type="submission" date="2010-05" db="EMBL/GenBank/DDBJ databases">
        <title>The complete genome of Truepera radiovictris DSM 17093.</title>
        <authorList>
            <consortium name="US DOE Joint Genome Institute (JGI-PGF)"/>
            <person name="Lucas S."/>
            <person name="Copeland A."/>
            <person name="Lapidus A."/>
            <person name="Glavina del Rio T."/>
            <person name="Dalin E."/>
            <person name="Tice H."/>
            <person name="Bruce D."/>
            <person name="Goodwin L."/>
            <person name="Pitluck S."/>
            <person name="Kyrpides N."/>
            <person name="Mavromatis K."/>
            <person name="Ovchinnikova G."/>
            <person name="Munk A.C."/>
            <person name="Detter J.C."/>
            <person name="Han C."/>
            <person name="Tapia R."/>
            <person name="Land M."/>
            <person name="Hauser L."/>
            <person name="Markowitz V."/>
            <person name="Cheng J.-F."/>
            <person name="Hugenholtz P."/>
            <person name="Woyke T."/>
            <person name="Wu D."/>
            <person name="Tindall B."/>
            <person name="Pomrenke H.G."/>
            <person name="Brambilla E."/>
            <person name="Klenk H.-P."/>
            <person name="Eisen J.A."/>
        </authorList>
    </citation>
    <scope>NUCLEOTIDE SEQUENCE [LARGE SCALE GENOMIC DNA]</scope>
    <source>
        <strain evidence="4">DSM 17093 / CIP 108686 / LMG 22925 / RQ-24</strain>
    </source>
</reference>
<dbReference type="PROSITE" id="PS51257">
    <property type="entry name" value="PROKAR_LIPOPROTEIN"/>
    <property type="match status" value="1"/>
</dbReference>
<name>D7CWE5_TRURR</name>
<protein>
    <submittedName>
        <fullName evidence="3">Uncharacterized protein</fullName>
    </submittedName>
</protein>
<proteinExistence type="predicted"/>
<keyword evidence="4" id="KW-1185">Reference proteome</keyword>
<dbReference type="KEGG" id="tra:Trad_1221"/>
<feature type="chain" id="PRO_5003094514" evidence="2">
    <location>
        <begin position="19"/>
        <end position="222"/>
    </location>
</feature>
<dbReference type="RefSeq" id="WP_013177714.1">
    <property type="nucleotide sequence ID" value="NC_014221.1"/>
</dbReference>
<dbReference type="eggNOG" id="COG3291">
    <property type="taxonomic scope" value="Bacteria"/>
</dbReference>
<feature type="region of interest" description="Disordered" evidence="1">
    <location>
        <begin position="25"/>
        <end position="70"/>
    </location>
</feature>